<dbReference type="OrthoDB" id="291697at2"/>
<dbReference type="STRING" id="314230.DSM3645_30161"/>
<proteinExistence type="predicted"/>
<evidence type="ECO:0000313" key="1">
    <source>
        <dbReference type="EMBL" id="EAQ78852.1"/>
    </source>
</evidence>
<comment type="caution">
    <text evidence="1">The sequence shown here is derived from an EMBL/GenBank/DDBJ whole genome shotgun (WGS) entry which is preliminary data.</text>
</comment>
<protein>
    <recommendedName>
        <fullName evidence="3">Lipoprotein</fullName>
    </recommendedName>
</protein>
<dbReference type="Proteomes" id="UP000004358">
    <property type="component" value="Unassembled WGS sequence"/>
</dbReference>
<sequence length="151" mass="16676">MRAINRLIHLGAARRNWIALLLLGGVLGCSGGDNLDRREVRGAVTYSGKPVQEGTITLFPIDAGMVASGKIENGRYEIPRYQGPIPGEYRVELTGLQATGRMIRLEEPGMAPQEIPEVKSILPAKYNDRSELTLTIDREQQVTVSDFLLEE</sequence>
<dbReference type="RefSeq" id="WP_002653812.1">
    <property type="nucleotide sequence ID" value="NZ_CH672376.1"/>
</dbReference>
<dbReference type="HOGENOM" id="CLU_113730_3_1_0"/>
<evidence type="ECO:0000313" key="2">
    <source>
        <dbReference type="Proteomes" id="UP000004358"/>
    </source>
</evidence>
<reference evidence="1 2" key="1">
    <citation type="submission" date="2006-02" db="EMBL/GenBank/DDBJ databases">
        <authorList>
            <person name="Amann R."/>
            <person name="Ferriera S."/>
            <person name="Johnson J."/>
            <person name="Kravitz S."/>
            <person name="Halpern A."/>
            <person name="Remington K."/>
            <person name="Beeson K."/>
            <person name="Tran B."/>
            <person name="Rogers Y.-H."/>
            <person name="Friedman R."/>
            <person name="Venter J.C."/>
        </authorList>
    </citation>
    <scope>NUCLEOTIDE SEQUENCE [LARGE SCALE GENOMIC DNA]</scope>
    <source>
        <strain evidence="1 2">DSM 3645</strain>
    </source>
</reference>
<accession>A3ZXA4</accession>
<dbReference type="AlphaFoldDB" id="A3ZXA4"/>
<organism evidence="1 2">
    <name type="scientific">Blastopirellula marina DSM 3645</name>
    <dbReference type="NCBI Taxonomy" id="314230"/>
    <lineage>
        <taxon>Bacteria</taxon>
        <taxon>Pseudomonadati</taxon>
        <taxon>Planctomycetota</taxon>
        <taxon>Planctomycetia</taxon>
        <taxon>Pirellulales</taxon>
        <taxon>Pirellulaceae</taxon>
        <taxon>Blastopirellula</taxon>
    </lineage>
</organism>
<gene>
    <name evidence="1" type="ORF">DSM3645_30161</name>
</gene>
<evidence type="ECO:0008006" key="3">
    <source>
        <dbReference type="Google" id="ProtNLM"/>
    </source>
</evidence>
<dbReference type="EMBL" id="AANZ01000018">
    <property type="protein sequence ID" value="EAQ78852.1"/>
    <property type="molecule type" value="Genomic_DNA"/>
</dbReference>
<name>A3ZXA4_9BACT</name>
<dbReference type="PROSITE" id="PS51257">
    <property type="entry name" value="PROKAR_LIPOPROTEIN"/>
    <property type="match status" value="1"/>
</dbReference>